<dbReference type="PROSITE" id="PS50977">
    <property type="entry name" value="HTH_TETR_2"/>
    <property type="match status" value="1"/>
</dbReference>
<gene>
    <name evidence="6" type="ORF">NCTC10437_01802</name>
</gene>
<dbReference type="PANTHER" id="PTHR30055">
    <property type="entry name" value="HTH-TYPE TRANSCRIPTIONAL REGULATOR RUTR"/>
    <property type="match status" value="1"/>
</dbReference>
<dbReference type="InterPro" id="IPR036271">
    <property type="entry name" value="Tet_transcr_reg_TetR-rel_C_sf"/>
</dbReference>
<dbReference type="SUPFAM" id="SSF46689">
    <property type="entry name" value="Homeodomain-like"/>
    <property type="match status" value="1"/>
</dbReference>
<dbReference type="Gene3D" id="1.10.10.60">
    <property type="entry name" value="Homeodomain-like"/>
    <property type="match status" value="1"/>
</dbReference>
<evidence type="ECO:0000259" key="5">
    <source>
        <dbReference type="PROSITE" id="PS50977"/>
    </source>
</evidence>
<organism evidence="6 7">
    <name type="scientific">Mycolicibacterium aurum</name>
    <name type="common">Mycobacterium aurum</name>
    <dbReference type="NCBI Taxonomy" id="1791"/>
    <lineage>
        <taxon>Bacteria</taxon>
        <taxon>Bacillati</taxon>
        <taxon>Actinomycetota</taxon>
        <taxon>Actinomycetes</taxon>
        <taxon>Mycobacteriales</taxon>
        <taxon>Mycobacteriaceae</taxon>
        <taxon>Mycolicibacterium</taxon>
    </lineage>
</organism>
<accession>A0A448IKY4</accession>
<dbReference type="Pfam" id="PF16859">
    <property type="entry name" value="TetR_C_11"/>
    <property type="match status" value="1"/>
</dbReference>
<dbReference type="AlphaFoldDB" id="A0A448IKY4"/>
<keyword evidence="2 4" id="KW-0238">DNA-binding</keyword>
<dbReference type="SUPFAM" id="SSF48498">
    <property type="entry name" value="Tetracyclin repressor-like, C-terminal domain"/>
    <property type="match status" value="1"/>
</dbReference>
<dbReference type="Pfam" id="PF00440">
    <property type="entry name" value="TetR_N"/>
    <property type="match status" value="1"/>
</dbReference>
<evidence type="ECO:0000256" key="4">
    <source>
        <dbReference type="PROSITE-ProRule" id="PRU00335"/>
    </source>
</evidence>
<reference evidence="6 7" key="1">
    <citation type="submission" date="2018-12" db="EMBL/GenBank/DDBJ databases">
        <authorList>
            <consortium name="Pathogen Informatics"/>
        </authorList>
    </citation>
    <scope>NUCLEOTIDE SEQUENCE [LARGE SCALE GENOMIC DNA]</scope>
    <source>
        <strain evidence="6 7">NCTC10437</strain>
    </source>
</reference>
<dbReference type="Proteomes" id="UP000279306">
    <property type="component" value="Chromosome"/>
</dbReference>
<keyword evidence="3" id="KW-0804">Transcription</keyword>
<dbReference type="InterPro" id="IPR011075">
    <property type="entry name" value="TetR_C"/>
</dbReference>
<dbReference type="STRING" id="1791.GCA_001049355_04732"/>
<dbReference type="EMBL" id="LR134356">
    <property type="protein sequence ID" value="VEG53111.1"/>
    <property type="molecule type" value="Genomic_DNA"/>
</dbReference>
<feature type="domain" description="HTH tetR-type" evidence="5">
    <location>
        <begin position="15"/>
        <end position="75"/>
    </location>
</feature>
<dbReference type="RefSeq" id="WP_197724210.1">
    <property type="nucleotide sequence ID" value="NZ_CVQQ01000021.1"/>
</dbReference>
<name>A0A448IKY4_MYCAU</name>
<dbReference type="Gene3D" id="1.10.357.10">
    <property type="entry name" value="Tetracycline Repressor, domain 2"/>
    <property type="match status" value="1"/>
</dbReference>
<dbReference type="InterPro" id="IPR001647">
    <property type="entry name" value="HTH_TetR"/>
</dbReference>
<dbReference type="GO" id="GO:0000976">
    <property type="term" value="F:transcription cis-regulatory region binding"/>
    <property type="evidence" value="ECO:0007669"/>
    <property type="project" value="TreeGrafter"/>
</dbReference>
<keyword evidence="1" id="KW-0805">Transcription regulation</keyword>
<sequence>MSLIPDSAPQRRRGQALENALLDAAWDELTERGYDDFTVDGVAARARTSRAVLYRRWPGKPELVHAALIAAINRDPLVVPDTGSLRGDVISLLRQANSQRGHLAVTAITRLGGFYRDTGTNIADLRDALEGERGSTMDELIARAVARGEIRAGQITGRVAQLPTDLMRHDVLFTLAPLTDDAIEEIVDAVFLPLVGLGPTTPSRGRRHRPE</sequence>
<evidence type="ECO:0000256" key="3">
    <source>
        <dbReference type="ARBA" id="ARBA00023163"/>
    </source>
</evidence>
<keyword evidence="7" id="KW-1185">Reference proteome</keyword>
<protein>
    <submittedName>
        <fullName evidence="6">TetR family transcriptional regulator</fullName>
    </submittedName>
</protein>
<evidence type="ECO:0000313" key="7">
    <source>
        <dbReference type="Proteomes" id="UP000279306"/>
    </source>
</evidence>
<evidence type="ECO:0000313" key="6">
    <source>
        <dbReference type="EMBL" id="VEG53111.1"/>
    </source>
</evidence>
<proteinExistence type="predicted"/>
<evidence type="ECO:0000256" key="2">
    <source>
        <dbReference type="ARBA" id="ARBA00023125"/>
    </source>
</evidence>
<dbReference type="GO" id="GO:0003700">
    <property type="term" value="F:DNA-binding transcription factor activity"/>
    <property type="evidence" value="ECO:0007669"/>
    <property type="project" value="TreeGrafter"/>
</dbReference>
<dbReference type="InterPro" id="IPR050109">
    <property type="entry name" value="HTH-type_TetR-like_transc_reg"/>
</dbReference>
<evidence type="ECO:0000256" key="1">
    <source>
        <dbReference type="ARBA" id="ARBA00023015"/>
    </source>
</evidence>
<feature type="DNA-binding region" description="H-T-H motif" evidence="4">
    <location>
        <begin position="38"/>
        <end position="57"/>
    </location>
</feature>
<dbReference type="KEGG" id="mauu:NCTC10437_01802"/>
<dbReference type="PANTHER" id="PTHR30055:SF148">
    <property type="entry name" value="TETR-FAMILY TRANSCRIPTIONAL REGULATOR"/>
    <property type="match status" value="1"/>
</dbReference>
<dbReference type="InterPro" id="IPR009057">
    <property type="entry name" value="Homeodomain-like_sf"/>
</dbReference>
<dbReference type="PRINTS" id="PR00455">
    <property type="entry name" value="HTHTETR"/>
</dbReference>